<reference evidence="13" key="1">
    <citation type="submission" date="2020-03" db="EMBL/GenBank/DDBJ databases">
        <title>Transcriptomic Profiling of the Digestive Tract of the Rat Flea, Xenopsylla cheopis, Following Blood Feeding and Infection with Yersinia pestis.</title>
        <authorList>
            <person name="Bland D.M."/>
            <person name="Martens C.A."/>
            <person name="Virtaneva K."/>
            <person name="Kanakabandi K."/>
            <person name="Long D."/>
            <person name="Rosenke R."/>
            <person name="Saturday G.A."/>
            <person name="Hoyt F.H."/>
            <person name="Bruno D.P."/>
            <person name="Ribeiro J.M.C."/>
            <person name="Hinnebusch J."/>
        </authorList>
    </citation>
    <scope>NUCLEOTIDE SEQUENCE</scope>
</reference>
<evidence type="ECO:0000256" key="8">
    <source>
        <dbReference type="ARBA" id="ARBA00023315"/>
    </source>
</evidence>
<evidence type="ECO:0000256" key="5">
    <source>
        <dbReference type="ARBA" id="ARBA00023136"/>
    </source>
</evidence>
<evidence type="ECO:0000256" key="3">
    <source>
        <dbReference type="ARBA" id="ARBA00022692"/>
    </source>
</evidence>
<keyword evidence="7" id="KW-0449">Lipoprotein</keyword>
<dbReference type="InterPro" id="IPR001594">
    <property type="entry name" value="Palmitoyltrfase_DHHC"/>
</dbReference>
<dbReference type="InterPro" id="IPR039859">
    <property type="entry name" value="PFA4/ZDH16/20/ERF2-like"/>
</dbReference>
<comment type="domain">
    <text evidence="10">The DHHC domain is required for palmitoyltransferase activity.</text>
</comment>
<dbReference type="EC" id="2.3.1.225" evidence="10"/>
<feature type="chain" id="PRO_5026922387" description="Palmitoyltransferase" evidence="11">
    <location>
        <begin position="18"/>
        <end position="415"/>
    </location>
</feature>
<name>A0A6M2DV06_XENCH</name>
<comment type="similarity">
    <text evidence="10">Belongs to the DHHC palmitoyltransferase family.</text>
</comment>
<dbReference type="AlphaFoldDB" id="A0A6M2DV06"/>
<keyword evidence="8 10" id="KW-0012">Acyltransferase</keyword>
<keyword evidence="3 10" id="KW-0812">Transmembrane</keyword>
<proteinExistence type="inferred from homology"/>
<dbReference type="GO" id="GO:0005794">
    <property type="term" value="C:Golgi apparatus"/>
    <property type="evidence" value="ECO:0007669"/>
    <property type="project" value="TreeGrafter"/>
</dbReference>
<keyword evidence="11" id="KW-0732">Signal</keyword>
<evidence type="ECO:0000313" key="13">
    <source>
        <dbReference type="EMBL" id="NOV50186.1"/>
    </source>
</evidence>
<dbReference type="GO" id="GO:0006612">
    <property type="term" value="P:protein targeting to membrane"/>
    <property type="evidence" value="ECO:0007669"/>
    <property type="project" value="TreeGrafter"/>
</dbReference>
<dbReference type="GO" id="GO:0019706">
    <property type="term" value="F:protein-cysteine S-palmitoyltransferase activity"/>
    <property type="evidence" value="ECO:0007669"/>
    <property type="project" value="UniProtKB-EC"/>
</dbReference>
<accession>A0A6M2DV06</accession>
<protein>
    <recommendedName>
        <fullName evidence="10">Palmitoyltransferase</fullName>
        <ecNumber evidence="10">2.3.1.225</ecNumber>
    </recommendedName>
</protein>
<dbReference type="EMBL" id="GIIL01006460">
    <property type="protein sequence ID" value="NOV50186.1"/>
    <property type="molecule type" value="Transcribed_RNA"/>
</dbReference>
<evidence type="ECO:0000256" key="6">
    <source>
        <dbReference type="ARBA" id="ARBA00023139"/>
    </source>
</evidence>
<evidence type="ECO:0000256" key="7">
    <source>
        <dbReference type="ARBA" id="ARBA00023288"/>
    </source>
</evidence>
<evidence type="ECO:0000256" key="11">
    <source>
        <dbReference type="SAM" id="SignalP"/>
    </source>
</evidence>
<evidence type="ECO:0000256" key="10">
    <source>
        <dbReference type="RuleBase" id="RU079119"/>
    </source>
</evidence>
<evidence type="ECO:0000256" key="4">
    <source>
        <dbReference type="ARBA" id="ARBA00022989"/>
    </source>
</evidence>
<keyword evidence="4 10" id="KW-1133">Transmembrane helix</keyword>
<organism evidence="13">
    <name type="scientific">Xenopsylla cheopis</name>
    <name type="common">Oriental rat flea</name>
    <name type="synonym">Pulex cheopis</name>
    <dbReference type="NCBI Taxonomy" id="163159"/>
    <lineage>
        <taxon>Eukaryota</taxon>
        <taxon>Metazoa</taxon>
        <taxon>Ecdysozoa</taxon>
        <taxon>Arthropoda</taxon>
        <taxon>Hexapoda</taxon>
        <taxon>Insecta</taxon>
        <taxon>Pterygota</taxon>
        <taxon>Neoptera</taxon>
        <taxon>Endopterygota</taxon>
        <taxon>Siphonaptera</taxon>
        <taxon>Pulicidae</taxon>
        <taxon>Xenopsyllinae</taxon>
        <taxon>Xenopsylla</taxon>
    </lineage>
</organism>
<feature type="transmembrane region" description="Helical" evidence="10">
    <location>
        <begin position="41"/>
        <end position="61"/>
    </location>
</feature>
<comment type="subcellular location">
    <subcellularLocation>
        <location evidence="1">Endomembrane system</location>
        <topology evidence="1">Multi-pass membrane protein</topology>
    </subcellularLocation>
</comment>
<sequence>MFIVSLAFLAVFIFACAITHLIMLTKEDKQFLEAVKESPPSVIVVVICFFSVWSVLGLAGFHTYLITSNQTTNEDIKGSFSSKAGQLSSNPYSRGNVCLNCFHILCGPVTPSLIDRRGVIAEDLNSDCLFADKQNDLVITNKNFSHVENGEILNKSSDSLPHGVYRNRPDSFDPNSSSATHLVSNEIALATIPNGLDEGAIVDMSHNYKSNQMSKQNSGSYSNLFNVDTCTTEIEVCSEVTRDVKPLDCENMYSNVPGVTFMQGGDNKLRDCKTNDTNLHLYSNIPVGIALNKETNLDDLDLDPVEMTTNMVKVQANKIAKGTTHCAEYYKNNLNIKGGSNKVSSGDDIKNSIMKFENSNSNQPNDSISNDSVLSASRLQLLQDTTMIDTALDLDSLDGSSIGNSSQVGLVKIVN</sequence>
<dbReference type="PANTHER" id="PTHR22883">
    <property type="entry name" value="ZINC FINGER DHHC DOMAIN CONTAINING PROTEIN"/>
    <property type="match status" value="1"/>
</dbReference>
<keyword evidence="5 10" id="KW-0472">Membrane</keyword>
<feature type="domain" description="Palmitoyltransferase DHHC" evidence="12">
    <location>
        <begin position="1"/>
        <end position="77"/>
    </location>
</feature>
<dbReference type="GO" id="GO:0005783">
    <property type="term" value="C:endoplasmic reticulum"/>
    <property type="evidence" value="ECO:0007669"/>
    <property type="project" value="TreeGrafter"/>
</dbReference>
<evidence type="ECO:0000256" key="2">
    <source>
        <dbReference type="ARBA" id="ARBA00022679"/>
    </source>
</evidence>
<comment type="catalytic activity">
    <reaction evidence="9 10">
        <text>L-cysteinyl-[protein] + hexadecanoyl-CoA = S-hexadecanoyl-L-cysteinyl-[protein] + CoA</text>
        <dbReference type="Rhea" id="RHEA:36683"/>
        <dbReference type="Rhea" id="RHEA-COMP:10131"/>
        <dbReference type="Rhea" id="RHEA-COMP:11032"/>
        <dbReference type="ChEBI" id="CHEBI:29950"/>
        <dbReference type="ChEBI" id="CHEBI:57287"/>
        <dbReference type="ChEBI" id="CHEBI:57379"/>
        <dbReference type="ChEBI" id="CHEBI:74151"/>
        <dbReference type="EC" id="2.3.1.225"/>
    </reaction>
</comment>
<dbReference type="PANTHER" id="PTHR22883:SF43">
    <property type="entry name" value="PALMITOYLTRANSFERASE APP"/>
    <property type="match status" value="1"/>
</dbReference>
<keyword evidence="2 10" id="KW-0808">Transferase</keyword>
<dbReference type="Pfam" id="PF01529">
    <property type="entry name" value="DHHC"/>
    <property type="match status" value="1"/>
</dbReference>
<evidence type="ECO:0000256" key="9">
    <source>
        <dbReference type="ARBA" id="ARBA00048048"/>
    </source>
</evidence>
<comment type="caution">
    <text evidence="10">Lacks conserved residue(s) required for the propagation of feature annotation.</text>
</comment>
<evidence type="ECO:0000259" key="12">
    <source>
        <dbReference type="Pfam" id="PF01529"/>
    </source>
</evidence>
<feature type="signal peptide" evidence="11">
    <location>
        <begin position="1"/>
        <end position="17"/>
    </location>
</feature>
<evidence type="ECO:0000256" key="1">
    <source>
        <dbReference type="ARBA" id="ARBA00004127"/>
    </source>
</evidence>
<keyword evidence="6" id="KW-0564">Palmitate</keyword>